<dbReference type="Proteomes" id="UP000420635">
    <property type="component" value="Unassembled WGS sequence"/>
</dbReference>
<dbReference type="InterPro" id="IPR035986">
    <property type="entry name" value="PKD_dom_sf"/>
</dbReference>
<reference evidence="2" key="1">
    <citation type="submission" date="2019-09" db="EMBL/GenBank/DDBJ databases">
        <title>Distinct polysaccharide growth profiles of human intestinal Prevotella copri isolates.</title>
        <authorList>
            <person name="Fehlner-Peach H."/>
            <person name="Magnabosco C."/>
            <person name="Raghavan V."/>
            <person name="Scher J.U."/>
            <person name="Tett A."/>
            <person name="Cox L.M."/>
            <person name="Gottsegen C."/>
            <person name="Watters A."/>
            <person name="Wiltshire- Gordon J.D."/>
            <person name="Segata N."/>
            <person name="Bonneau R."/>
            <person name="Littman D.R."/>
        </authorList>
    </citation>
    <scope>NUCLEOTIDE SEQUENCE [LARGE SCALE GENOMIC DNA]</scope>
    <source>
        <strain evidence="2">iP54</strain>
    </source>
</reference>
<dbReference type="SUPFAM" id="SSF49299">
    <property type="entry name" value="PKD domain"/>
    <property type="match status" value="1"/>
</dbReference>
<comment type="caution">
    <text evidence="1">The sequence shown here is derived from an EMBL/GenBank/DDBJ whole genome shotgun (WGS) entry which is preliminary data.</text>
</comment>
<dbReference type="EMBL" id="VZBQ01000138">
    <property type="protein sequence ID" value="MQN90834.1"/>
    <property type="molecule type" value="Genomic_DNA"/>
</dbReference>
<evidence type="ECO:0000313" key="2">
    <source>
        <dbReference type="Proteomes" id="UP000420635"/>
    </source>
</evidence>
<name>A0A646HG34_9BACT</name>
<protein>
    <submittedName>
        <fullName evidence="1">Uncharacterized protein</fullName>
    </submittedName>
</protein>
<gene>
    <name evidence="1" type="ORF">F7D59_13510</name>
</gene>
<dbReference type="RefSeq" id="WP_151200620.1">
    <property type="nucleotide sequence ID" value="NZ_VZAS01000033.1"/>
</dbReference>
<dbReference type="AlphaFoldDB" id="A0A646HG34"/>
<evidence type="ECO:0000313" key="1">
    <source>
        <dbReference type="EMBL" id="MQN90834.1"/>
    </source>
</evidence>
<sequence length="472" mass="51760">MKKMFRNMAYALLGGLMLSACSAEEFSGANGELPNVADFADNFKIDVDQETNTANFTFDSKAGVTPVWVIDGAYSSAFNLSKYYRKKGTYDVECFVKNRNGISKESVQKQFSVEKTKMNGFGGFVEDSEFNMFKGLALPNNPGNNDDPSHNPAFWYAPGWNMIAAPDCSLQKGCYTVKLPQATTDRWQAQMALLNLGISTSADKHYDFSCIITSAKGHNAVKVKLCDSGAGGDDIILFDSKDVNTGLEAGEPKCIFGSDLEGKDIQNLKVVFDFGGNQADDEIMIESLVLKDHANDDGTVVPVELKVPFDYNTAGNLWKDVDENKSFANTNWFGDAGWAPIECTPVVKHEGNKHSIVIPVETPAEQWHAQWALTEVPVAIKMGQKVDFSCKVKTSAPLPLATFKLCDTGNDDSFLFADMYTDIQGEYVVRYDDAVIKGKNPGDMDKIKLVMDFAGAPKDAEITVSDIVLIVK</sequence>
<dbReference type="PROSITE" id="PS51257">
    <property type="entry name" value="PROKAR_LIPOPROTEIN"/>
    <property type="match status" value="1"/>
</dbReference>
<proteinExistence type="predicted"/>
<dbReference type="Gene3D" id="2.60.120.260">
    <property type="entry name" value="Galactose-binding domain-like"/>
    <property type="match status" value="1"/>
</dbReference>
<organism evidence="1 2">
    <name type="scientific">Segatella copri</name>
    <dbReference type="NCBI Taxonomy" id="165179"/>
    <lineage>
        <taxon>Bacteria</taxon>
        <taxon>Pseudomonadati</taxon>
        <taxon>Bacteroidota</taxon>
        <taxon>Bacteroidia</taxon>
        <taxon>Bacteroidales</taxon>
        <taxon>Prevotellaceae</taxon>
        <taxon>Segatella</taxon>
    </lineage>
</organism>
<accession>A0A646HG34</accession>